<accession>A0ABR2JNT4</accession>
<comment type="caution">
    <text evidence="1">The sequence shown here is derived from an EMBL/GenBank/DDBJ whole genome shotgun (WGS) entry which is preliminary data.</text>
</comment>
<evidence type="ECO:0000313" key="1">
    <source>
        <dbReference type="EMBL" id="KAK8880500.1"/>
    </source>
</evidence>
<reference evidence="1 2" key="1">
    <citation type="submission" date="2024-04" db="EMBL/GenBank/DDBJ databases">
        <title>Tritrichomonas musculus Genome.</title>
        <authorList>
            <person name="Alves-Ferreira E."/>
            <person name="Grigg M."/>
            <person name="Lorenzi H."/>
            <person name="Galac M."/>
        </authorList>
    </citation>
    <scope>NUCLEOTIDE SEQUENCE [LARGE SCALE GENOMIC DNA]</scope>
    <source>
        <strain evidence="1 2">EAF2021</strain>
    </source>
</reference>
<keyword evidence="2" id="KW-1185">Reference proteome</keyword>
<gene>
    <name evidence="1" type="ORF">M9Y10_003176</name>
</gene>
<dbReference type="SUPFAM" id="SSF48403">
    <property type="entry name" value="Ankyrin repeat"/>
    <property type="match status" value="1"/>
</dbReference>
<dbReference type="Proteomes" id="UP001470230">
    <property type="component" value="Unassembled WGS sequence"/>
</dbReference>
<dbReference type="InterPro" id="IPR002110">
    <property type="entry name" value="Ankyrin_rpt"/>
</dbReference>
<protein>
    <recommendedName>
        <fullName evidence="3">DUF3447 domain-containing protein</fullName>
    </recommendedName>
</protein>
<organism evidence="1 2">
    <name type="scientific">Tritrichomonas musculus</name>
    <dbReference type="NCBI Taxonomy" id="1915356"/>
    <lineage>
        <taxon>Eukaryota</taxon>
        <taxon>Metamonada</taxon>
        <taxon>Parabasalia</taxon>
        <taxon>Tritrichomonadida</taxon>
        <taxon>Tritrichomonadidae</taxon>
        <taxon>Tritrichomonas</taxon>
    </lineage>
</organism>
<evidence type="ECO:0008006" key="3">
    <source>
        <dbReference type="Google" id="ProtNLM"/>
    </source>
</evidence>
<name>A0ABR2JNT4_9EUKA</name>
<dbReference type="EMBL" id="JAPFFF010000010">
    <property type="protein sequence ID" value="KAK8880500.1"/>
    <property type="molecule type" value="Genomic_DNA"/>
</dbReference>
<dbReference type="Pfam" id="PF12796">
    <property type="entry name" value="Ank_2"/>
    <property type="match status" value="1"/>
</dbReference>
<dbReference type="SMART" id="SM00248">
    <property type="entry name" value="ANK"/>
    <property type="match status" value="5"/>
</dbReference>
<dbReference type="InterPro" id="IPR036770">
    <property type="entry name" value="Ankyrin_rpt-contain_sf"/>
</dbReference>
<proteinExistence type="predicted"/>
<evidence type="ECO:0000313" key="2">
    <source>
        <dbReference type="Proteomes" id="UP001470230"/>
    </source>
</evidence>
<dbReference type="Gene3D" id="1.25.40.20">
    <property type="entry name" value="Ankyrin repeat-containing domain"/>
    <property type="match status" value="1"/>
</dbReference>
<sequence>MHKNDLFDWIVEQKIEPKKITNQFLIDLLQISILSGNVHSFIYCIDKGVDLSNNTQKIVEFLKISSGLGFVLLTELIFSLFVDDYSFYDLSESSIIFGNIAIFKLFCELKNFPLDFDTLLRISFEKKYSDISYFILDKYYQPKSFNIVNVISFSICETTSDTFNLIEQKFKFEELMKNNLINIQDLMSFLNVACFNRKYEISCKLIDFILKHFALVDFTGPFLEACVSGSEEMYQPFIDLKVFINYEEIMKFHKQIFTGNWKIAIKLLDQVDSDLKESFSTYFFLEAYEQNNKEAFQILLPQNLYYSEALYFAVFFNDIESVNKVLEHNSKPSIVNKNYINGTVLNYAVSMNYLDIVKRLLSVPGIDVNLCSIQDDPPLIVAIKSLNIEATDLLLDFYGDTIQSQLNQICFALSELEDSYALINPLVMKRMKINYLFCYKDCSKSIQVYQYVNMIFCMQQLKEIPLVLLRNY</sequence>